<gene>
    <name evidence="2" type="ORF">ACFPWV_22550</name>
</gene>
<name>A0ABW0DUW6_9ACTN</name>
<dbReference type="EMBL" id="JBHSKN010000020">
    <property type="protein sequence ID" value="MFC5242663.1"/>
    <property type="molecule type" value="Genomic_DNA"/>
</dbReference>
<organism evidence="2 3">
    <name type="scientific">Streptomyces atrovirens</name>
    <dbReference type="NCBI Taxonomy" id="285556"/>
    <lineage>
        <taxon>Bacteria</taxon>
        <taxon>Bacillati</taxon>
        <taxon>Actinomycetota</taxon>
        <taxon>Actinomycetes</taxon>
        <taxon>Kitasatosporales</taxon>
        <taxon>Streptomycetaceae</taxon>
        <taxon>Streptomyces</taxon>
    </lineage>
</organism>
<protein>
    <submittedName>
        <fullName evidence="2">Uncharacterized protein</fullName>
    </submittedName>
</protein>
<feature type="transmembrane region" description="Helical" evidence="1">
    <location>
        <begin position="7"/>
        <end position="28"/>
    </location>
</feature>
<feature type="transmembrane region" description="Helical" evidence="1">
    <location>
        <begin position="88"/>
        <end position="112"/>
    </location>
</feature>
<feature type="transmembrane region" description="Helical" evidence="1">
    <location>
        <begin position="34"/>
        <end position="52"/>
    </location>
</feature>
<keyword evidence="3" id="KW-1185">Reference proteome</keyword>
<evidence type="ECO:0000313" key="2">
    <source>
        <dbReference type="EMBL" id="MFC5242663.1"/>
    </source>
</evidence>
<sequence length="122" mass="12751">MRKHTAAVRFTIAALLGMAVTIVLQILGGADYPVIPPGLLLPLAGAALLVWRPNLWTKLFALANGLWIGFGAIVAPDAWDNLDSGKSLLVAATAMELVALVLVVVGAARALAVRSGVREDSR</sequence>
<feature type="transmembrane region" description="Helical" evidence="1">
    <location>
        <begin position="59"/>
        <end position="76"/>
    </location>
</feature>
<reference evidence="3" key="1">
    <citation type="journal article" date="2019" name="Int. J. Syst. Evol. Microbiol.">
        <title>The Global Catalogue of Microorganisms (GCM) 10K type strain sequencing project: providing services to taxonomists for standard genome sequencing and annotation.</title>
        <authorList>
            <consortium name="The Broad Institute Genomics Platform"/>
            <consortium name="The Broad Institute Genome Sequencing Center for Infectious Disease"/>
            <person name="Wu L."/>
            <person name="Ma J."/>
        </authorList>
    </citation>
    <scope>NUCLEOTIDE SEQUENCE [LARGE SCALE GENOMIC DNA]</scope>
    <source>
        <strain evidence="3">CGMCC 4.7131</strain>
    </source>
</reference>
<keyword evidence="1" id="KW-0472">Membrane</keyword>
<dbReference type="RefSeq" id="WP_344567441.1">
    <property type="nucleotide sequence ID" value="NZ_BAAATG010000055.1"/>
</dbReference>
<evidence type="ECO:0000313" key="3">
    <source>
        <dbReference type="Proteomes" id="UP001596035"/>
    </source>
</evidence>
<keyword evidence="1" id="KW-1133">Transmembrane helix</keyword>
<proteinExistence type="predicted"/>
<evidence type="ECO:0000256" key="1">
    <source>
        <dbReference type="SAM" id="Phobius"/>
    </source>
</evidence>
<keyword evidence="1" id="KW-0812">Transmembrane</keyword>
<dbReference type="Proteomes" id="UP001596035">
    <property type="component" value="Unassembled WGS sequence"/>
</dbReference>
<accession>A0ABW0DUW6</accession>
<comment type="caution">
    <text evidence="2">The sequence shown here is derived from an EMBL/GenBank/DDBJ whole genome shotgun (WGS) entry which is preliminary data.</text>
</comment>